<dbReference type="EMBL" id="VUNB01000006">
    <property type="protein sequence ID" value="MST69490.1"/>
    <property type="molecule type" value="Genomic_DNA"/>
</dbReference>
<organism evidence="2">
    <name type="scientific">Baileyella intestinalis</name>
    <dbReference type="NCBI Taxonomy" id="2606709"/>
    <lineage>
        <taxon>Bacteria</taxon>
        <taxon>Bacillati</taxon>
        <taxon>Bacillota</taxon>
        <taxon>Clostridia</taxon>
        <taxon>Peptostreptococcales</taxon>
        <taxon>Anaerovoracaceae</taxon>
        <taxon>Baileyella</taxon>
    </lineage>
</organism>
<dbReference type="InterPro" id="IPR015417">
    <property type="entry name" value="Gly_reductase_pB_sua/b"/>
</dbReference>
<gene>
    <name evidence="2" type="ORF">FYJ66_07830</name>
</gene>
<evidence type="ECO:0000313" key="2">
    <source>
        <dbReference type="EMBL" id="MST69490.1"/>
    </source>
</evidence>
<dbReference type="GO" id="GO:0050485">
    <property type="term" value="F:oxidoreductase activity, acting on X-H and Y-H to form an X-Y bond, with a disulfide as acceptor"/>
    <property type="evidence" value="ECO:0007669"/>
    <property type="project" value="InterPro"/>
</dbReference>
<dbReference type="RefSeq" id="WP_154572960.1">
    <property type="nucleotide sequence ID" value="NZ_DBEZJY010000002.1"/>
</dbReference>
<accession>A0A6A8M9T4</accession>
<comment type="caution">
    <text evidence="2">The sequence shown here is derived from an EMBL/GenBank/DDBJ whole genome shotgun (WGS) entry which is preliminary data.</text>
</comment>
<sequence length="161" mass="17476">MGIGPSTKETSLHHFRDPLVEIVGNDTGVDLMGVLVFGTADDNVDKIRNSMMAAKIAECMRADGVIVSSDGWGNSDVDYVNCIQELGERGIPMSGLNFSGSMAQFVTESEYIGKNIIDICKNPEGVESNIVGENNMSPEDVKKALVQLKIKMKEKEIKGHL</sequence>
<protein>
    <submittedName>
        <fullName evidence="2">Proline reductase</fullName>
    </submittedName>
</protein>
<name>A0A6A8M9T4_9FIRM</name>
<keyword evidence="1" id="KW-0560">Oxidoreductase</keyword>
<reference evidence="2" key="1">
    <citation type="submission" date="2019-09" db="EMBL/GenBank/DDBJ databases">
        <title>In-depth cultivation of the pig gut microbiome towards novel bacterial diversity and tailored functional studies.</title>
        <authorList>
            <person name="Wylensek D."/>
            <person name="Hitch T.C.A."/>
            <person name="Clavel T."/>
        </authorList>
    </citation>
    <scope>NUCLEOTIDE SEQUENCE</scope>
    <source>
        <strain evidence="2">RF-744-FAT-WT-3</strain>
    </source>
</reference>
<dbReference type="AlphaFoldDB" id="A0A6A8M9T4"/>
<evidence type="ECO:0000256" key="1">
    <source>
        <dbReference type="ARBA" id="ARBA00023002"/>
    </source>
</evidence>
<proteinExistence type="predicted"/>
<dbReference type="Pfam" id="PF09338">
    <property type="entry name" value="Gly_reductase"/>
    <property type="match status" value="1"/>
</dbReference>